<protein>
    <submittedName>
        <fullName evidence="2">Uncharacterized protein</fullName>
    </submittedName>
</protein>
<reference evidence="2 3" key="1">
    <citation type="submission" date="2024-07" db="EMBL/GenBank/DDBJ databases">
        <title>Genomic Encyclopedia of Type Strains, Phase V (KMG-V): Genome sequencing to study the core and pangenomes of soil and plant-associated prokaryotes.</title>
        <authorList>
            <person name="Whitman W."/>
        </authorList>
    </citation>
    <scope>NUCLEOTIDE SEQUENCE [LARGE SCALE GENOMIC DNA]</scope>
    <source>
        <strain evidence="2 3">USDA 152</strain>
    </source>
</reference>
<evidence type="ECO:0000313" key="3">
    <source>
        <dbReference type="Proteomes" id="UP001565369"/>
    </source>
</evidence>
<feature type="compositionally biased region" description="Polar residues" evidence="1">
    <location>
        <begin position="154"/>
        <end position="166"/>
    </location>
</feature>
<keyword evidence="3" id="KW-1185">Reference proteome</keyword>
<gene>
    <name evidence="2" type="ORF">ABIG07_005450</name>
</gene>
<evidence type="ECO:0000313" key="2">
    <source>
        <dbReference type="EMBL" id="MEY9456502.1"/>
    </source>
</evidence>
<evidence type="ECO:0000256" key="1">
    <source>
        <dbReference type="SAM" id="MobiDB-lite"/>
    </source>
</evidence>
<accession>A0ABV4FYP4</accession>
<feature type="region of interest" description="Disordered" evidence="1">
    <location>
        <begin position="75"/>
        <end position="166"/>
    </location>
</feature>
<dbReference type="Proteomes" id="UP001565369">
    <property type="component" value="Unassembled WGS sequence"/>
</dbReference>
<proteinExistence type="predicted"/>
<comment type="caution">
    <text evidence="2">The sequence shown here is derived from an EMBL/GenBank/DDBJ whole genome shotgun (WGS) entry which is preliminary data.</text>
</comment>
<organism evidence="2 3">
    <name type="scientific">Bradyrhizobium ottawaense</name>
    <dbReference type="NCBI Taxonomy" id="931866"/>
    <lineage>
        <taxon>Bacteria</taxon>
        <taxon>Pseudomonadati</taxon>
        <taxon>Pseudomonadota</taxon>
        <taxon>Alphaproteobacteria</taxon>
        <taxon>Hyphomicrobiales</taxon>
        <taxon>Nitrobacteraceae</taxon>
        <taxon>Bradyrhizobium</taxon>
    </lineage>
</organism>
<name>A0ABV4FYP4_9BRAD</name>
<dbReference type="EMBL" id="JBGBZJ010000003">
    <property type="protein sequence ID" value="MEY9456502.1"/>
    <property type="molecule type" value="Genomic_DNA"/>
</dbReference>
<sequence>MPRSRIRAPLPQMHLPRIRLRNFDRHVSPDSLQHGVARRTMLSIDGPELLKMRMRSVTLLALSLLLAGVWSQDSARGQTAPPVSLAPPKASPPRANAKNSPAASDRISPTPPTGGLPQAPNSAADYDGFRATSDDNDTPDRTTRPIRSRAAKGSTPNPDTQGNTAQQLIDQEDEALKRKLMICRNCK</sequence>